<keyword evidence="2 15" id="KW-0963">Cytoplasm</keyword>
<organism evidence="16 17">
    <name type="scientific">Halopseudomonas phragmitis</name>
    <dbReference type="NCBI Taxonomy" id="1931241"/>
    <lineage>
        <taxon>Bacteria</taxon>
        <taxon>Pseudomonadati</taxon>
        <taxon>Pseudomonadota</taxon>
        <taxon>Gammaproteobacteria</taxon>
        <taxon>Pseudomonadales</taxon>
        <taxon>Pseudomonadaceae</taxon>
        <taxon>Halopseudomonas</taxon>
    </lineage>
</organism>
<keyword evidence="3 15" id="KW-0808">Transferase</keyword>
<dbReference type="GO" id="GO:0030163">
    <property type="term" value="P:protein catabolic process"/>
    <property type="evidence" value="ECO:0007669"/>
    <property type="project" value="UniProtKB-UniRule"/>
</dbReference>
<dbReference type="InterPro" id="IPR004616">
    <property type="entry name" value="Leu/Phe-tRNA_Trfase"/>
</dbReference>
<dbReference type="EC" id="2.3.2.6" evidence="10 15"/>
<dbReference type="Pfam" id="PF03588">
    <property type="entry name" value="Leu_Phe_trans"/>
    <property type="match status" value="1"/>
</dbReference>
<dbReference type="InterPro" id="IPR016181">
    <property type="entry name" value="Acyl_CoA_acyltransferase"/>
</dbReference>
<dbReference type="GO" id="GO:0005737">
    <property type="term" value="C:cytoplasm"/>
    <property type="evidence" value="ECO:0007669"/>
    <property type="project" value="UniProtKB-SubCell"/>
</dbReference>
<evidence type="ECO:0000256" key="15">
    <source>
        <dbReference type="HAMAP-Rule" id="MF_00688"/>
    </source>
</evidence>
<dbReference type="EMBL" id="CP020100">
    <property type="protein sequence ID" value="AQZ95692.1"/>
    <property type="molecule type" value="Genomic_DNA"/>
</dbReference>
<evidence type="ECO:0000256" key="7">
    <source>
        <dbReference type="ARBA" id="ARBA00051538"/>
    </source>
</evidence>
<evidence type="ECO:0000256" key="14">
    <source>
        <dbReference type="ARBA" id="ARBA00083640"/>
    </source>
</evidence>
<dbReference type="AlphaFoldDB" id="A0A1V0B6X1"/>
<dbReference type="FunFam" id="3.30.70.3550:FF:000001">
    <property type="entry name" value="Leucyl/phenylalanyl-tRNA--protein transferase"/>
    <property type="match status" value="1"/>
</dbReference>
<evidence type="ECO:0000256" key="12">
    <source>
        <dbReference type="ARBA" id="ARBA00077136"/>
    </source>
</evidence>
<evidence type="ECO:0000256" key="4">
    <source>
        <dbReference type="ARBA" id="ARBA00023315"/>
    </source>
</evidence>
<comment type="catalytic activity">
    <reaction evidence="6 15">
        <text>N-terminal L-arginyl-[protein] + L-leucyl-tRNA(Leu) = N-terminal L-leucyl-L-arginyl-[protein] + tRNA(Leu) + H(+)</text>
        <dbReference type="Rhea" id="RHEA:50416"/>
        <dbReference type="Rhea" id="RHEA-COMP:9613"/>
        <dbReference type="Rhea" id="RHEA-COMP:9622"/>
        <dbReference type="Rhea" id="RHEA-COMP:12672"/>
        <dbReference type="Rhea" id="RHEA-COMP:12673"/>
        <dbReference type="ChEBI" id="CHEBI:15378"/>
        <dbReference type="ChEBI" id="CHEBI:64719"/>
        <dbReference type="ChEBI" id="CHEBI:78442"/>
        <dbReference type="ChEBI" id="CHEBI:78494"/>
        <dbReference type="ChEBI" id="CHEBI:133044"/>
        <dbReference type="EC" id="2.3.2.6"/>
    </reaction>
</comment>
<keyword evidence="4 15" id="KW-0012">Acyltransferase</keyword>
<evidence type="ECO:0000256" key="5">
    <source>
        <dbReference type="ARBA" id="ARBA00050607"/>
    </source>
</evidence>
<dbReference type="Gene3D" id="3.30.70.3550">
    <property type="entry name" value="Leucyl/phenylalanyl-tRNA-protein transferase, N-terminal domain"/>
    <property type="match status" value="1"/>
</dbReference>
<dbReference type="PANTHER" id="PTHR30098">
    <property type="entry name" value="LEUCYL/PHENYLALANYL-TRNA--PROTEIN TRANSFERASE"/>
    <property type="match status" value="1"/>
</dbReference>
<comment type="function">
    <text evidence="8 15">Functions in the N-end rule pathway of protein degradation where it conjugates Leu, Phe and, less efficiently, Met from aminoacyl-tRNAs to the N-termini of proteins containing an N-terminal arginine or lysine.</text>
</comment>
<evidence type="ECO:0000313" key="16">
    <source>
        <dbReference type="EMBL" id="AQZ95692.1"/>
    </source>
</evidence>
<evidence type="ECO:0000256" key="10">
    <source>
        <dbReference type="ARBA" id="ARBA00066767"/>
    </source>
</evidence>
<dbReference type="PANTHER" id="PTHR30098:SF2">
    <property type="entry name" value="LEUCYL_PHENYLALANYL-TRNA--PROTEIN TRANSFERASE"/>
    <property type="match status" value="1"/>
</dbReference>
<gene>
    <name evidence="15" type="primary">aat</name>
    <name evidence="16" type="ORF">BVH74_13445</name>
</gene>
<keyword evidence="17" id="KW-1185">Reference proteome</keyword>
<dbReference type="NCBIfam" id="TIGR00667">
    <property type="entry name" value="aat"/>
    <property type="match status" value="1"/>
</dbReference>
<comment type="subcellular location">
    <subcellularLocation>
        <location evidence="1 15">Cytoplasm</location>
    </subcellularLocation>
</comment>
<dbReference type="SUPFAM" id="SSF55729">
    <property type="entry name" value="Acyl-CoA N-acyltransferases (Nat)"/>
    <property type="match status" value="1"/>
</dbReference>
<dbReference type="Gene3D" id="3.40.630.70">
    <property type="entry name" value="Leucyl/phenylalanyl-tRNA-protein transferase, C-terminal domain"/>
    <property type="match status" value="1"/>
</dbReference>
<evidence type="ECO:0000256" key="2">
    <source>
        <dbReference type="ARBA" id="ARBA00022490"/>
    </source>
</evidence>
<evidence type="ECO:0000256" key="6">
    <source>
        <dbReference type="ARBA" id="ARBA00050652"/>
    </source>
</evidence>
<evidence type="ECO:0000256" key="13">
    <source>
        <dbReference type="ARBA" id="ARBA00077165"/>
    </source>
</evidence>
<comment type="catalytic activity">
    <reaction evidence="5 15">
        <text>L-phenylalanyl-tRNA(Phe) + an N-terminal L-alpha-aminoacyl-[protein] = an N-terminal L-phenylalanyl-L-alpha-aminoacyl-[protein] + tRNA(Phe)</text>
        <dbReference type="Rhea" id="RHEA:43632"/>
        <dbReference type="Rhea" id="RHEA-COMP:9668"/>
        <dbReference type="Rhea" id="RHEA-COMP:9699"/>
        <dbReference type="Rhea" id="RHEA-COMP:10636"/>
        <dbReference type="Rhea" id="RHEA-COMP:10637"/>
        <dbReference type="ChEBI" id="CHEBI:78442"/>
        <dbReference type="ChEBI" id="CHEBI:78531"/>
        <dbReference type="ChEBI" id="CHEBI:78597"/>
        <dbReference type="ChEBI" id="CHEBI:83561"/>
        <dbReference type="EC" id="2.3.2.6"/>
    </reaction>
</comment>
<dbReference type="HAMAP" id="MF_00688">
    <property type="entry name" value="Leu_Phe_trans"/>
    <property type="match status" value="1"/>
</dbReference>
<evidence type="ECO:0000256" key="3">
    <source>
        <dbReference type="ARBA" id="ARBA00022679"/>
    </source>
</evidence>
<protein>
    <recommendedName>
        <fullName evidence="11 15">Leucyl/phenylalanyl-tRNA--protein transferase</fullName>
        <ecNumber evidence="10 15">2.3.2.6</ecNumber>
    </recommendedName>
    <alternativeName>
        <fullName evidence="12 15">L/F-transferase</fullName>
    </alternativeName>
    <alternativeName>
        <fullName evidence="13 15">Leucyltransferase</fullName>
    </alternativeName>
    <alternativeName>
        <fullName evidence="14 15">Phenyalanyltransferase</fullName>
    </alternativeName>
</protein>
<dbReference type="STRING" id="1931241.BVH74_13445"/>
<proteinExistence type="inferred from homology"/>
<evidence type="ECO:0000256" key="11">
    <source>
        <dbReference type="ARBA" id="ARBA00074372"/>
    </source>
</evidence>
<accession>A0A1V0B6X1</accession>
<name>A0A1V0B6X1_9GAMM</name>
<dbReference type="InterPro" id="IPR042221">
    <property type="entry name" value="Leu/Phe-tRNA_Trfase_N"/>
</dbReference>
<evidence type="ECO:0000313" key="17">
    <source>
        <dbReference type="Proteomes" id="UP000243488"/>
    </source>
</evidence>
<dbReference type="FunFam" id="3.40.630.70:FF:000001">
    <property type="entry name" value="Leucyl/phenylalanyl-tRNA--protein transferase"/>
    <property type="match status" value="1"/>
</dbReference>
<dbReference type="RefSeq" id="WP_080050559.1">
    <property type="nucleotide sequence ID" value="NZ_CP020100.1"/>
</dbReference>
<dbReference type="InterPro" id="IPR042203">
    <property type="entry name" value="Leu/Phe-tRNA_Trfase_C"/>
</dbReference>
<evidence type="ECO:0000256" key="9">
    <source>
        <dbReference type="ARBA" id="ARBA00061535"/>
    </source>
</evidence>
<dbReference type="GO" id="GO:0008914">
    <property type="term" value="F:leucyl-tRNA--protein transferase activity"/>
    <property type="evidence" value="ECO:0007669"/>
    <property type="project" value="UniProtKB-UniRule"/>
</dbReference>
<evidence type="ECO:0000256" key="1">
    <source>
        <dbReference type="ARBA" id="ARBA00004496"/>
    </source>
</evidence>
<dbReference type="Proteomes" id="UP000243488">
    <property type="component" value="Chromosome"/>
</dbReference>
<reference evidence="16 17" key="1">
    <citation type="submission" date="2017-03" db="EMBL/GenBank/DDBJ databases">
        <title>Complete genome sequence of the novel DNRA strain Pseudomonas sp. S-6-2 isolated from Chinese polluted river sediment. Journal of Biotechnology.</title>
        <authorList>
            <person name="Li J."/>
            <person name="Xiang F."/>
            <person name="Wang L."/>
            <person name="Xi L."/>
            <person name="Liu J."/>
        </authorList>
    </citation>
    <scope>NUCLEOTIDE SEQUENCE [LARGE SCALE GENOMIC DNA]</scope>
    <source>
        <strain evidence="16 17">S-6-2</strain>
    </source>
</reference>
<evidence type="ECO:0000256" key="8">
    <source>
        <dbReference type="ARBA" id="ARBA00054043"/>
    </source>
</evidence>
<dbReference type="KEGG" id="ppha:BVH74_13445"/>
<comment type="catalytic activity">
    <reaction evidence="7 15">
        <text>N-terminal L-lysyl-[protein] + L-leucyl-tRNA(Leu) = N-terminal L-leucyl-L-lysyl-[protein] + tRNA(Leu) + H(+)</text>
        <dbReference type="Rhea" id="RHEA:12340"/>
        <dbReference type="Rhea" id="RHEA-COMP:9613"/>
        <dbReference type="Rhea" id="RHEA-COMP:9622"/>
        <dbReference type="Rhea" id="RHEA-COMP:12670"/>
        <dbReference type="Rhea" id="RHEA-COMP:12671"/>
        <dbReference type="ChEBI" id="CHEBI:15378"/>
        <dbReference type="ChEBI" id="CHEBI:65249"/>
        <dbReference type="ChEBI" id="CHEBI:78442"/>
        <dbReference type="ChEBI" id="CHEBI:78494"/>
        <dbReference type="ChEBI" id="CHEBI:133043"/>
        <dbReference type="EC" id="2.3.2.6"/>
    </reaction>
</comment>
<comment type="similarity">
    <text evidence="9 15">Belongs to the L/F-transferase family.</text>
</comment>
<sequence>MGHLTWLNPHTLEFPSADMALDDPNGLLALGGDLSPQRLIRAYRLGIFPWYQDGQPLLWWCPNPRTVLFPDKLHISRSMNKFLRHTTFSISYDRCFDQVLRQCAAPRPYSEGTWITDEMQQAYRQLHRMGIAHSVEVWDQDELVGGLYGLALGRVFFGESMFSLRSNASKTGFIHLTGDLQRAGFALIDCQMPTDHLFSLGAESIERSDFLQLLRQFCPENADNHWPWTGCL</sequence>